<evidence type="ECO:0000313" key="1">
    <source>
        <dbReference type="EMBL" id="CAH2014548.1"/>
    </source>
</evidence>
<proteinExistence type="predicted"/>
<dbReference type="OrthoDB" id="6778505at2759"/>
<keyword evidence="2" id="KW-1185">Reference proteome</keyword>
<evidence type="ECO:0000313" key="2">
    <source>
        <dbReference type="Proteomes" id="UP001152888"/>
    </source>
</evidence>
<reference evidence="1" key="1">
    <citation type="submission" date="2022-03" db="EMBL/GenBank/DDBJ databases">
        <authorList>
            <person name="Sayadi A."/>
        </authorList>
    </citation>
    <scope>NUCLEOTIDE SEQUENCE</scope>
</reference>
<protein>
    <recommendedName>
        <fullName evidence="3">Peptidase aspartic putative domain-containing protein</fullName>
    </recommendedName>
</protein>
<name>A0A9P0MKW8_ACAOB</name>
<sequence length="330" mass="37961">MLEQGQTIRSMSEKESYTYLGLDQARGIKHKDMKEALKQRLTSRVKSILKTHLSAIHKIFRIMSLKRLVNQRKIAIARTTDDTLKLTFKSYFESLDDHYEQFKAIHNEVIGLLDDDTDDTKFEAHDVIHDQFHIPGPIDLLIGAELSAEIAKLGRIPVPQGQPLAIKTIFGWVLLGATNLGTQLQIDSYFVSCEHSLESTIRKFWELEAVKLKTILSPDENRCEEVYKRITTRDASGFKKTQTAHLEPLQLESINFEETNNIRAALDLNKHILQEIPDNPIIDLQSKVADIRLFHTIFDTMVILIQKLKISFIAFTQLMEKKMVLQYNET</sequence>
<dbReference type="Proteomes" id="UP001152888">
    <property type="component" value="Unassembled WGS sequence"/>
</dbReference>
<comment type="caution">
    <text evidence="1">The sequence shown here is derived from an EMBL/GenBank/DDBJ whole genome shotgun (WGS) entry which is preliminary data.</text>
</comment>
<organism evidence="1 2">
    <name type="scientific">Acanthoscelides obtectus</name>
    <name type="common">Bean weevil</name>
    <name type="synonym">Bruchus obtectus</name>
    <dbReference type="NCBI Taxonomy" id="200917"/>
    <lineage>
        <taxon>Eukaryota</taxon>
        <taxon>Metazoa</taxon>
        <taxon>Ecdysozoa</taxon>
        <taxon>Arthropoda</taxon>
        <taxon>Hexapoda</taxon>
        <taxon>Insecta</taxon>
        <taxon>Pterygota</taxon>
        <taxon>Neoptera</taxon>
        <taxon>Endopterygota</taxon>
        <taxon>Coleoptera</taxon>
        <taxon>Polyphaga</taxon>
        <taxon>Cucujiformia</taxon>
        <taxon>Chrysomeloidea</taxon>
        <taxon>Chrysomelidae</taxon>
        <taxon>Bruchinae</taxon>
        <taxon>Bruchini</taxon>
        <taxon>Acanthoscelides</taxon>
    </lineage>
</organism>
<dbReference type="AlphaFoldDB" id="A0A9P0MKW8"/>
<evidence type="ECO:0008006" key="3">
    <source>
        <dbReference type="Google" id="ProtNLM"/>
    </source>
</evidence>
<accession>A0A9P0MKW8</accession>
<dbReference type="EMBL" id="CAKOFQ010008516">
    <property type="protein sequence ID" value="CAH2014548.1"/>
    <property type="molecule type" value="Genomic_DNA"/>
</dbReference>
<gene>
    <name evidence="1" type="ORF">ACAOBT_LOCUS34192</name>
</gene>